<dbReference type="PRINTS" id="PR00080">
    <property type="entry name" value="SDRFAMILY"/>
</dbReference>
<reference evidence="3" key="1">
    <citation type="submission" date="2010-01" db="EMBL/GenBank/DDBJ databases">
        <title>Genome fragments of uncultured bacteria from the North Pacific subtropical Gyre.</title>
        <authorList>
            <person name="Pham V.D."/>
            <person name="Delong E.F."/>
        </authorList>
    </citation>
    <scope>NUCLEOTIDE SEQUENCE</scope>
</reference>
<accession>E7C660</accession>
<name>E7C660_9ACTN</name>
<evidence type="ECO:0000256" key="1">
    <source>
        <dbReference type="ARBA" id="ARBA00006484"/>
    </source>
</evidence>
<dbReference type="InterPro" id="IPR036291">
    <property type="entry name" value="NAD(P)-bd_dom_sf"/>
</dbReference>
<dbReference type="InterPro" id="IPR020904">
    <property type="entry name" value="Sc_DH/Rdtase_CS"/>
</dbReference>
<dbReference type="CDD" id="cd05233">
    <property type="entry name" value="SDR_c"/>
    <property type="match status" value="1"/>
</dbReference>
<dbReference type="AlphaFoldDB" id="E7C660"/>
<evidence type="ECO:0000313" key="3">
    <source>
        <dbReference type="EMBL" id="ADI22934.1"/>
    </source>
</evidence>
<dbReference type="Gene3D" id="3.40.50.720">
    <property type="entry name" value="NAD(P)-binding Rossmann-like Domain"/>
    <property type="match status" value="1"/>
</dbReference>
<dbReference type="SUPFAM" id="SSF51735">
    <property type="entry name" value="NAD(P)-binding Rossmann-fold domains"/>
    <property type="match status" value="1"/>
</dbReference>
<comment type="similarity">
    <text evidence="1">Belongs to the short-chain dehydrogenases/reductases (SDR) family.</text>
</comment>
<dbReference type="Pfam" id="PF13561">
    <property type="entry name" value="adh_short_C2"/>
    <property type="match status" value="1"/>
</dbReference>
<dbReference type="GO" id="GO:0016616">
    <property type="term" value="F:oxidoreductase activity, acting on the CH-OH group of donors, NAD or NADP as acceptor"/>
    <property type="evidence" value="ECO:0007669"/>
    <property type="project" value="TreeGrafter"/>
</dbReference>
<sequence length="258" mass="27493">MAMRGVVVTGSAGGIGGAVIRRLLSTQDDLVCAAVDLQEGHAKALQGSFGRNRVIEVLCDVRSQSEVADASRLIDERCPLVGGLVNCAGIQLAGASSDFSDTDLRRVIEINFFGTFYWCQTMGIRMIEANGGAIVNISSVAEFFGWPGRAPYAASKAAVSSLTRTLAVEWARFGVRVNAVAPGYIETDLAREAITSGRLNQKVAEELHAIERFGDPDEVAQAVSFLLSADASFVTGETLRVDGGLTVRKVTWNPDDHA</sequence>
<dbReference type="PROSITE" id="PS00061">
    <property type="entry name" value="ADH_SHORT"/>
    <property type="match status" value="1"/>
</dbReference>
<organism evidence="3">
    <name type="scientific">uncultured actinobacterium HF0500_35G12</name>
    <dbReference type="NCBI Taxonomy" id="723604"/>
    <lineage>
        <taxon>Bacteria</taxon>
        <taxon>Bacillati</taxon>
        <taxon>Actinomycetota</taxon>
        <taxon>Actinomycetes</taxon>
        <taxon>marine Actinobacteria clade</taxon>
        <taxon>environmental samples</taxon>
    </lineage>
</organism>
<dbReference type="EMBL" id="GU568001">
    <property type="protein sequence ID" value="ADI22934.1"/>
    <property type="molecule type" value="Genomic_DNA"/>
</dbReference>
<dbReference type="FunFam" id="3.40.50.720:FF:000084">
    <property type="entry name" value="Short-chain dehydrogenase reductase"/>
    <property type="match status" value="1"/>
</dbReference>
<evidence type="ECO:0000256" key="2">
    <source>
        <dbReference type="ARBA" id="ARBA00023002"/>
    </source>
</evidence>
<keyword evidence="2" id="KW-0560">Oxidoreductase</keyword>
<dbReference type="InterPro" id="IPR002347">
    <property type="entry name" value="SDR_fam"/>
</dbReference>
<protein>
    <submittedName>
        <fullName evidence="3">Dehydrogenases with different specificities (Related to short-chain alcohol dehydrogenases)</fullName>
    </submittedName>
</protein>
<proteinExistence type="inferred from homology"/>
<dbReference type="PANTHER" id="PTHR42760">
    <property type="entry name" value="SHORT-CHAIN DEHYDROGENASES/REDUCTASES FAMILY MEMBER"/>
    <property type="match status" value="1"/>
</dbReference>
<dbReference type="PRINTS" id="PR00081">
    <property type="entry name" value="GDHRDH"/>
</dbReference>